<evidence type="ECO:0000313" key="7">
    <source>
        <dbReference type="EMBL" id="WVZ99639.1"/>
    </source>
</evidence>
<feature type="domain" description="DUF8040" evidence="6">
    <location>
        <begin position="174"/>
        <end position="268"/>
    </location>
</feature>
<dbReference type="InterPro" id="IPR024752">
    <property type="entry name" value="Myb/SANT-like_dom"/>
</dbReference>
<dbReference type="Pfam" id="PF26138">
    <property type="entry name" value="DUF8040"/>
    <property type="match status" value="1"/>
</dbReference>
<evidence type="ECO:0000259" key="6">
    <source>
        <dbReference type="Pfam" id="PF26138"/>
    </source>
</evidence>
<dbReference type="InterPro" id="IPR058353">
    <property type="entry name" value="DUF8040"/>
</dbReference>
<comment type="cofactor">
    <cofactor evidence="1">
        <name>a divalent metal cation</name>
        <dbReference type="ChEBI" id="CHEBI:60240"/>
    </cofactor>
</comment>
<feature type="domain" description="DDE Tnp4" evidence="5">
    <location>
        <begin position="305"/>
        <end position="467"/>
    </location>
</feature>
<feature type="compositionally biased region" description="Polar residues" evidence="3">
    <location>
        <begin position="669"/>
        <end position="693"/>
    </location>
</feature>
<dbReference type="Pfam" id="PF13359">
    <property type="entry name" value="DDE_Tnp_4"/>
    <property type="match status" value="1"/>
</dbReference>
<feature type="domain" description="Myb/SANT-like" evidence="4">
    <location>
        <begin position="515"/>
        <end position="603"/>
    </location>
</feature>
<feature type="compositionally biased region" description="Low complexity" evidence="3">
    <location>
        <begin position="44"/>
        <end position="53"/>
    </location>
</feature>
<feature type="compositionally biased region" description="Low complexity" evidence="3">
    <location>
        <begin position="61"/>
        <end position="76"/>
    </location>
</feature>
<evidence type="ECO:0000313" key="8">
    <source>
        <dbReference type="Proteomes" id="UP001341281"/>
    </source>
</evidence>
<dbReference type="EMBL" id="CP144754">
    <property type="protein sequence ID" value="WVZ99639.1"/>
    <property type="molecule type" value="Genomic_DNA"/>
</dbReference>
<feature type="compositionally biased region" description="Low complexity" evidence="3">
    <location>
        <begin position="12"/>
        <end position="26"/>
    </location>
</feature>
<evidence type="ECO:0000256" key="2">
    <source>
        <dbReference type="ARBA" id="ARBA00022723"/>
    </source>
</evidence>
<name>A0AAQ3V1Z7_PASNO</name>
<sequence>MGPLEAHARGQLPPSLASSSPGSWRLFPRGDGATRSARRPQPPAAATRSALPSASPPPSPLGRAAPAVPARSSSSPTLLAPPQHPSLVLHRSPSSSSTGIGDIWIAVLEVVVPLYICMLKFLIRAISTFLDMGSWKEQVRQFFLDEKEDDDVFFFVILPAIMPYLSEEKESIHTSSLIGAKKVREILEGHESWCKSEFRMEPAIFKATANFHRRENLLHDTRGVTIEEQLGMFMYMISHNASNQMLQKAFQHSGETIHRKIFKVFDIVPTLTQRFVKLPRSVQTHTKIATDSRFMPFFQNCIGAIDGTHIPITIAEDRAPPYRNRKRALSHNVIVVCDFDLNFTFVSCGWEGLASDAGVLRSAISKGFSVPEGKFYLVDGGYANTPSFIAPYRGVRYHLNQFRRHRSSHSGYENYKELLNHRHAILCNHIERAIGVLKKRFPIPKVGTFHPIENQIKIAATTVAFHNIIRGQNGDEGWLDNQPDYISPSQYVDVPKGDNNYLNDAESSDGSTMIWNVVYEKGLIDVMYDHKDNPKFKGQNGWNSITTKFNEKFPVAHFSEQQLQEKEKELKGSYKAIRDSRNESGVGWNDTLCMVLAEPEVWPRLIKGYMKVVATGELNFTSTATDLAPPSAPSSRSASEQSLNPLSTNSLDLDGQETTSVLNLSTDAQSVPANPFNTNEPSGAQFVPSNPKSRQGEGGSGRKRKQSHVGSAIESYVEFKKIQTAETLEALKEKKKQEEQFSISKCQDELKVMDELTAEEKSYALELFESATNREIFLTTTEHNVREIWLRRKIRLLRSSDAWPPQYMM</sequence>
<evidence type="ECO:0000256" key="3">
    <source>
        <dbReference type="SAM" id="MobiDB-lite"/>
    </source>
</evidence>
<proteinExistence type="predicted"/>
<evidence type="ECO:0000256" key="1">
    <source>
        <dbReference type="ARBA" id="ARBA00001968"/>
    </source>
</evidence>
<keyword evidence="8" id="KW-1185">Reference proteome</keyword>
<keyword evidence="2" id="KW-0479">Metal-binding</keyword>
<reference evidence="7 8" key="1">
    <citation type="submission" date="2024-02" db="EMBL/GenBank/DDBJ databases">
        <title>High-quality chromosome-scale genome assembly of Pensacola bahiagrass (Paspalum notatum Flugge var. saurae).</title>
        <authorList>
            <person name="Vega J.M."/>
            <person name="Podio M."/>
            <person name="Orjuela J."/>
            <person name="Siena L.A."/>
            <person name="Pessino S.C."/>
            <person name="Combes M.C."/>
            <person name="Mariac C."/>
            <person name="Albertini E."/>
            <person name="Pupilli F."/>
            <person name="Ortiz J.P.A."/>
            <person name="Leblanc O."/>
        </authorList>
    </citation>
    <scope>NUCLEOTIDE SEQUENCE [LARGE SCALE GENOMIC DNA]</scope>
    <source>
        <strain evidence="7">R1</strain>
        <tissue evidence="7">Leaf</tissue>
    </source>
</reference>
<protein>
    <recommendedName>
        <fullName evidence="9">Transposase</fullName>
    </recommendedName>
</protein>
<feature type="region of interest" description="Disordered" evidence="3">
    <location>
        <begin position="624"/>
        <end position="653"/>
    </location>
</feature>
<dbReference type="InterPro" id="IPR027806">
    <property type="entry name" value="HARBI1_dom"/>
</dbReference>
<organism evidence="7 8">
    <name type="scientific">Paspalum notatum var. saurae</name>
    <dbReference type="NCBI Taxonomy" id="547442"/>
    <lineage>
        <taxon>Eukaryota</taxon>
        <taxon>Viridiplantae</taxon>
        <taxon>Streptophyta</taxon>
        <taxon>Embryophyta</taxon>
        <taxon>Tracheophyta</taxon>
        <taxon>Spermatophyta</taxon>
        <taxon>Magnoliopsida</taxon>
        <taxon>Liliopsida</taxon>
        <taxon>Poales</taxon>
        <taxon>Poaceae</taxon>
        <taxon>PACMAD clade</taxon>
        <taxon>Panicoideae</taxon>
        <taxon>Andropogonodae</taxon>
        <taxon>Paspaleae</taxon>
        <taxon>Paspalinae</taxon>
        <taxon>Paspalum</taxon>
    </lineage>
</organism>
<accession>A0AAQ3V1Z7</accession>
<feature type="region of interest" description="Disordered" evidence="3">
    <location>
        <begin position="1"/>
        <end position="98"/>
    </location>
</feature>
<evidence type="ECO:0000259" key="4">
    <source>
        <dbReference type="Pfam" id="PF12776"/>
    </source>
</evidence>
<feature type="compositionally biased region" description="Polar residues" evidence="3">
    <location>
        <begin position="640"/>
        <end position="653"/>
    </location>
</feature>
<gene>
    <name evidence="7" type="ORF">U9M48_044906</name>
</gene>
<evidence type="ECO:0000259" key="5">
    <source>
        <dbReference type="Pfam" id="PF13359"/>
    </source>
</evidence>
<dbReference type="PANTHER" id="PTHR46934:SF13">
    <property type="entry name" value="MYB_SANT-LIKE DOMAIN-CONTAINING PROTEIN"/>
    <property type="match status" value="1"/>
</dbReference>
<feature type="region of interest" description="Disordered" evidence="3">
    <location>
        <begin position="669"/>
        <end position="709"/>
    </location>
</feature>
<dbReference type="Proteomes" id="UP001341281">
    <property type="component" value="Chromosome 10"/>
</dbReference>
<evidence type="ECO:0008006" key="9">
    <source>
        <dbReference type="Google" id="ProtNLM"/>
    </source>
</evidence>
<dbReference type="GO" id="GO:0046872">
    <property type="term" value="F:metal ion binding"/>
    <property type="evidence" value="ECO:0007669"/>
    <property type="project" value="UniProtKB-KW"/>
</dbReference>
<dbReference type="PANTHER" id="PTHR46934">
    <property type="entry name" value="MYB_DNA-BIND_3 DOMAIN-CONTAINING PROTEIN-RELATED"/>
    <property type="match status" value="1"/>
</dbReference>
<feature type="compositionally biased region" description="Low complexity" evidence="3">
    <location>
        <begin position="85"/>
        <end position="97"/>
    </location>
</feature>
<dbReference type="Pfam" id="PF12776">
    <property type="entry name" value="Myb_DNA-bind_3"/>
    <property type="match status" value="1"/>
</dbReference>
<dbReference type="AlphaFoldDB" id="A0AAQ3V1Z7"/>